<sequence>MNRLAEKKLPLGATVLAHDAEADRRMVIVVTGDVPFEPGGKTLCTLMRDYLTQQGFKGEVIMAQGGTGTFREPAIVIAELKARFPKLQRLTVVSSSWHLWVARQFWREQCTAKGISVKFFAPWGTSGLRTRLFYAAYALFIRAVKILGLWPVAERILERTIYARRQEGFRLNGCA</sequence>
<gene>
    <name evidence="1" type="ORF">HY473_01110</name>
</gene>
<proteinExistence type="predicted"/>
<name>A0A933DS02_9BACT</name>
<organism evidence="1 2">
    <name type="scientific">Candidatus Sungiibacteriota bacterium</name>
    <dbReference type="NCBI Taxonomy" id="2750080"/>
    <lineage>
        <taxon>Bacteria</taxon>
        <taxon>Candidatus Sungiibacteriota</taxon>
    </lineage>
</organism>
<dbReference type="Proteomes" id="UP000756703">
    <property type="component" value="Unassembled WGS sequence"/>
</dbReference>
<accession>A0A933DS02</accession>
<evidence type="ECO:0000313" key="1">
    <source>
        <dbReference type="EMBL" id="MBI4132685.1"/>
    </source>
</evidence>
<comment type="caution">
    <text evidence="1">The sequence shown here is derived from an EMBL/GenBank/DDBJ whole genome shotgun (WGS) entry which is preliminary data.</text>
</comment>
<protein>
    <submittedName>
        <fullName evidence="1">YdcF family protein</fullName>
    </submittedName>
</protein>
<dbReference type="AlphaFoldDB" id="A0A933DS02"/>
<dbReference type="EMBL" id="JACQMI010000005">
    <property type="protein sequence ID" value="MBI4132685.1"/>
    <property type="molecule type" value="Genomic_DNA"/>
</dbReference>
<evidence type="ECO:0000313" key="2">
    <source>
        <dbReference type="Proteomes" id="UP000756703"/>
    </source>
</evidence>
<reference evidence="1" key="1">
    <citation type="submission" date="2020-07" db="EMBL/GenBank/DDBJ databases">
        <title>Huge and variable diversity of episymbiotic CPR bacteria and DPANN archaea in groundwater ecosystems.</title>
        <authorList>
            <person name="He C.Y."/>
            <person name="Keren R."/>
            <person name="Whittaker M."/>
            <person name="Farag I.F."/>
            <person name="Doudna J."/>
            <person name="Cate J.H.D."/>
            <person name="Banfield J.F."/>
        </authorList>
    </citation>
    <scope>NUCLEOTIDE SEQUENCE</scope>
    <source>
        <strain evidence="1">NC_groundwater_1225_Ag_S-0.1um_56_177</strain>
    </source>
</reference>